<evidence type="ECO:0000256" key="1">
    <source>
        <dbReference type="SAM" id="MobiDB-lite"/>
    </source>
</evidence>
<keyword evidence="3" id="KW-1185">Reference proteome</keyword>
<feature type="region of interest" description="Disordered" evidence="1">
    <location>
        <begin position="1"/>
        <end position="29"/>
    </location>
</feature>
<dbReference type="EMBL" id="CAKKNE010000001">
    <property type="protein sequence ID" value="CAH0365571.1"/>
    <property type="molecule type" value="Genomic_DNA"/>
</dbReference>
<dbReference type="AlphaFoldDB" id="A0A8J2S8X9"/>
<name>A0A8J2S8X9_9STRA</name>
<proteinExistence type="predicted"/>
<sequence>MRNVTLRNWSHASTTRRASRRPTASLRGCSHDTITRDASRQLNFRFFTGKKTTMKAVIVALALSSAAAFQASTPSVRPATQLSAYVPSGMSPEEWEKIKAKEKKAKTNLGAGGARGFKSRSFDSFVAALEKGEADHLFAVNPEEVRKGNIALKDVPYMQRGGAWDNSDLKGKKGWMKTGFGMTAFNDGKADIKKMTAKDKAYLNAKPDIGIFGQALNWGGGAKGGDDLTARAKKNGLTNDQQMWRDSGALTANEIARMNRSRGGGAPKIGVNNEQKEKKFFGLF</sequence>
<reference evidence="2" key="1">
    <citation type="submission" date="2021-11" db="EMBL/GenBank/DDBJ databases">
        <authorList>
            <consortium name="Genoscope - CEA"/>
            <person name="William W."/>
        </authorList>
    </citation>
    <scope>NUCLEOTIDE SEQUENCE</scope>
</reference>
<organism evidence="2 3">
    <name type="scientific">Pelagomonas calceolata</name>
    <dbReference type="NCBI Taxonomy" id="35677"/>
    <lineage>
        <taxon>Eukaryota</taxon>
        <taxon>Sar</taxon>
        <taxon>Stramenopiles</taxon>
        <taxon>Ochrophyta</taxon>
        <taxon>Pelagophyceae</taxon>
        <taxon>Pelagomonadales</taxon>
        <taxon>Pelagomonadaceae</taxon>
        <taxon>Pelagomonas</taxon>
    </lineage>
</organism>
<protein>
    <submittedName>
        <fullName evidence="2">Uncharacterized protein</fullName>
    </submittedName>
</protein>
<feature type="compositionally biased region" description="Low complexity" evidence="1">
    <location>
        <begin position="12"/>
        <end position="27"/>
    </location>
</feature>
<accession>A0A8J2S8X9</accession>
<gene>
    <name evidence="2" type="ORF">PECAL_1P20170</name>
</gene>
<dbReference type="Proteomes" id="UP000789595">
    <property type="component" value="Unassembled WGS sequence"/>
</dbReference>
<feature type="compositionally biased region" description="Polar residues" evidence="1">
    <location>
        <begin position="1"/>
        <end position="11"/>
    </location>
</feature>
<comment type="caution">
    <text evidence="2">The sequence shown here is derived from an EMBL/GenBank/DDBJ whole genome shotgun (WGS) entry which is preliminary data.</text>
</comment>
<dbReference type="OrthoDB" id="203873at2759"/>
<evidence type="ECO:0000313" key="2">
    <source>
        <dbReference type="EMBL" id="CAH0365571.1"/>
    </source>
</evidence>
<evidence type="ECO:0000313" key="3">
    <source>
        <dbReference type="Proteomes" id="UP000789595"/>
    </source>
</evidence>